<dbReference type="InterPro" id="IPR058444">
    <property type="entry name" value="DUF8131"/>
</dbReference>
<name>A0A3N6MLJ9_NATCH</name>
<organism evidence="2 3">
    <name type="scientific">Natrarchaeobius chitinivorans</name>
    <dbReference type="NCBI Taxonomy" id="1679083"/>
    <lineage>
        <taxon>Archaea</taxon>
        <taxon>Methanobacteriati</taxon>
        <taxon>Methanobacteriota</taxon>
        <taxon>Stenosarchaea group</taxon>
        <taxon>Halobacteria</taxon>
        <taxon>Halobacteriales</taxon>
        <taxon>Natrialbaceae</taxon>
        <taxon>Natrarchaeobius</taxon>
    </lineage>
</organism>
<dbReference type="RefSeq" id="WP_124195445.1">
    <property type="nucleotide sequence ID" value="NZ_REGA01000006.1"/>
</dbReference>
<dbReference type="Proteomes" id="UP000282323">
    <property type="component" value="Unassembled WGS sequence"/>
</dbReference>
<keyword evidence="3" id="KW-1185">Reference proteome</keyword>
<accession>A0A3N6MLJ9</accession>
<evidence type="ECO:0000313" key="3">
    <source>
        <dbReference type="Proteomes" id="UP000282323"/>
    </source>
</evidence>
<gene>
    <name evidence="2" type="ORF">EA473_09810</name>
</gene>
<dbReference type="Pfam" id="PF26452">
    <property type="entry name" value="DUF8131"/>
    <property type="match status" value="1"/>
</dbReference>
<evidence type="ECO:0000259" key="1">
    <source>
        <dbReference type="Pfam" id="PF26452"/>
    </source>
</evidence>
<sequence length="68" mass="6886">MVLEDASPRLLLPVGLLALLPVAWYGLGSSLAAGVVSAINVVIILSCLYVAFGPVSGNHDHDTAGSPS</sequence>
<reference evidence="2 3" key="1">
    <citation type="submission" date="2018-10" db="EMBL/GenBank/DDBJ databases">
        <title>Natrarchaeobius chitinivorans gen. nov., sp. nov., and Natrarchaeobius haloalkaliphilus sp. nov., alkaliphilic, chitin-utilizing haloarchaea from hypersaline alkaline lakes.</title>
        <authorList>
            <person name="Sorokin D.Y."/>
            <person name="Elcheninov A.G."/>
            <person name="Kostrikina N.A."/>
            <person name="Bale N.J."/>
            <person name="Sinninghe Damste J.S."/>
            <person name="Khijniak T.V."/>
            <person name="Kublanov I.V."/>
            <person name="Toshchakov S.V."/>
        </authorList>
    </citation>
    <scope>NUCLEOTIDE SEQUENCE [LARGE SCALE GENOMIC DNA]</scope>
    <source>
        <strain evidence="2 3">AArcht4T</strain>
    </source>
</reference>
<feature type="domain" description="DUF8131" evidence="1">
    <location>
        <begin position="4"/>
        <end position="64"/>
    </location>
</feature>
<proteinExistence type="predicted"/>
<protein>
    <submittedName>
        <fullName evidence="2">Cytochrome-ba3 oxidase subunit</fullName>
    </submittedName>
</protein>
<comment type="caution">
    <text evidence="2">The sequence shown here is derived from an EMBL/GenBank/DDBJ whole genome shotgun (WGS) entry which is preliminary data.</text>
</comment>
<dbReference type="EMBL" id="REGA01000006">
    <property type="protein sequence ID" value="RQG95226.1"/>
    <property type="molecule type" value="Genomic_DNA"/>
</dbReference>
<evidence type="ECO:0000313" key="2">
    <source>
        <dbReference type="EMBL" id="RQG95226.1"/>
    </source>
</evidence>
<dbReference type="AlphaFoldDB" id="A0A3N6MLJ9"/>
<dbReference type="OrthoDB" id="170780at2157"/>